<dbReference type="EC" id="2.7.1.40" evidence="6 19"/>
<keyword evidence="24" id="KW-1185">Reference proteome</keyword>
<evidence type="ECO:0000256" key="8">
    <source>
        <dbReference type="ARBA" id="ARBA00022533"/>
    </source>
</evidence>
<dbReference type="Gene3D" id="3.20.20.60">
    <property type="entry name" value="Phosphoenolpyruvate-binding domains"/>
    <property type="match status" value="1"/>
</dbReference>
<dbReference type="HOGENOM" id="CLU_015439_8_0_6"/>
<dbReference type="GO" id="GO:0000287">
    <property type="term" value="F:magnesium ion binding"/>
    <property type="evidence" value="ECO:0007669"/>
    <property type="project" value="UniProtKB-UniRule"/>
</dbReference>
<reference evidence="23 24" key="1">
    <citation type="journal article" date="2002" name="Nat. Genet.">
        <title>Genome sequence of the endocellular obligate symbiont of tsetse flies, Wigglesworthia glossinidia.</title>
        <authorList>
            <person name="Akman L."/>
            <person name="Yamashita A."/>
            <person name="Watanabe H."/>
            <person name="Oshima K."/>
            <person name="Shiba T."/>
            <person name="Hattori M."/>
            <person name="Aksoy S."/>
        </authorList>
    </citation>
    <scope>NUCLEOTIDE SEQUENCE [LARGE SCALE GENOMIC DNA]</scope>
</reference>
<dbReference type="STRING" id="36870.gene:10368624"/>
<dbReference type="Pfam" id="PF00224">
    <property type="entry name" value="PK"/>
    <property type="match status" value="1"/>
</dbReference>
<dbReference type="Gene3D" id="2.40.33.10">
    <property type="entry name" value="PK beta-barrel domain-like"/>
    <property type="match status" value="1"/>
</dbReference>
<dbReference type="GO" id="GO:0005524">
    <property type="term" value="F:ATP binding"/>
    <property type="evidence" value="ECO:0007669"/>
    <property type="project" value="UniProtKB-KW"/>
</dbReference>
<dbReference type="InterPro" id="IPR036918">
    <property type="entry name" value="Pyrv_Knase_C_sf"/>
</dbReference>
<organism evidence="23 24">
    <name type="scientific">Wigglesworthia glossinidia brevipalpis</name>
    <dbReference type="NCBI Taxonomy" id="36870"/>
    <lineage>
        <taxon>Bacteria</taxon>
        <taxon>Pseudomonadati</taxon>
        <taxon>Pseudomonadota</taxon>
        <taxon>Gammaproteobacteria</taxon>
        <taxon>Enterobacterales</taxon>
        <taxon>Erwiniaceae</taxon>
        <taxon>Wigglesworthia</taxon>
    </lineage>
</organism>
<feature type="domain" description="Pyruvate kinase C-terminal" evidence="22">
    <location>
        <begin position="363"/>
        <end position="477"/>
    </location>
</feature>
<dbReference type="InterPro" id="IPR001697">
    <property type="entry name" value="Pyr_Knase"/>
</dbReference>
<evidence type="ECO:0000256" key="15">
    <source>
        <dbReference type="ARBA" id="ARBA00022958"/>
    </source>
</evidence>
<evidence type="ECO:0000256" key="17">
    <source>
        <dbReference type="ARBA" id="ARBA00023317"/>
    </source>
</evidence>
<evidence type="ECO:0000256" key="10">
    <source>
        <dbReference type="ARBA" id="ARBA00022723"/>
    </source>
</evidence>
<evidence type="ECO:0000256" key="6">
    <source>
        <dbReference type="ARBA" id="ARBA00012142"/>
    </source>
</evidence>
<comment type="cofactor">
    <cofactor evidence="1">
        <name>Mg(2+)</name>
        <dbReference type="ChEBI" id="CHEBI:18420"/>
    </cofactor>
</comment>
<dbReference type="InterPro" id="IPR040442">
    <property type="entry name" value="Pyrv_kinase-like_dom_sf"/>
</dbReference>
<dbReference type="GO" id="GO:0016301">
    <property type="term" value="F:kinase activity"/>
    <property type="evidence" value="ECO:0007669"/>
    <property type="project" value="UniProtKB-KW"/>
</dbReference>
<evidence type="ECO:0000256" key="4">
    <source>
        <dbReference type="ARBA" id="ARBA00008663"/>
    </source>
</evidence>
<proteinExistence type="inferred from homology"/>
<dbReference type="SUPFAM" id="SSF50800">
    <property type="entry name" value="PK beta-barrel domain-like"/>
    <property type="match status" value="1"/>
</dbReference>
<dbReference type="Proteomes" id="UP000000562">
    <property type="component" value="Chromosome"/>
</dbReference>
<dbReference type="NCBIfam" id="NF004491">
    <property type="entry name" value="PRK05826.1"/>
    <property type="match status" value="1"/>
</dbReference>
<evidence type="ECO:0000256" key="7">
    <source>
        <dbReference type="ARBA" id="ARBA00018587"/>
    </source>
</evidence>
<dbReference type="PANTHER" id="PTHR11817">
    <property type="entry name" value="PYRUVATE KINASE"/>
    <property type="match status" value="1"/>
</dbReference>
<evidence type="ECO:0000256" key="9">
    <source>
        <dbReference type="ARBA" id="ARBA00022679"/>
    </source>
</evidence>
<evidence type="ECO:0000313" key="23">
    <source>
        <dbReference type="EMBL" id="BAC24282.1"/>
    </source>
</evidence>
<evidence type="ECO:0000256" key="12">
    <source>
        <dbReference type="ARBA" id="ARBA00022777"/>
    </source>
</evidence>
<sequence>MHRIIRRTKIVATLGPSTDLNNNLEKMILAGANMVRMNFSHGNFYDHARRTKQVRNISHKLGKNIAILGDLQGPKIRISTFMTGKVFLSPGDQFILDASLSKDLGTVESVGIDYKYLPKDVFPGDVLLLDDGRIQLKVKKIVNKKIFTTVYIGGYLYNNKGINKLGGGLSANSLTEKDKKDIICAAKIGIDYLAVSFPRTGKDLKYARNLLNNVESHAKIISKIERAEAVANNDIIDEIITESDAIMVARGDLGIEIGDPELVGVQKKLIQRARDLNRAVITATQMMESMVYNPMPTRAEVMDVANAVLDGTDAVMLSAETAIGKYPVETVESMSNVCIGAEKISNINSLKNRLNIKFKTVEESMAVSAMYIANHLNMIKAIISLTESGKTPLIMSRISSGLPIFALSKHEHTLNLTALYRGVTPVYFKNNEKGISAADSAINLLKEKKFLFSGDFVVITQGDVMGTIGKTNTSRILIV</sequence>
<dbReference type="InterPro" id="IPR015806">
    <property type="entry name" value="Pyrv_Knase_insert_dom_sf"/>
</dbReference>
<evidence type="ECO:0000256" key="13">
    <source>
        <dbReference type="ARBA" id="ARBA00022840"/>
    </source>
</evidence>
<protein>
    <recommendedName>
        <fullName evidence="7 19">Pyruvate kinase</fullName>
        <ecNumber evidence="6 19">2.7.1.40</ecNumber>
    </recommendedName>
</protein>
<dbReference type="EMBL" id="BA000021">
    <property type="protein sequence ID" value="BAC24282.1"/>
    <property type="molecule type" value="Genomic_DNA"/>
</dbReference>
<dbReference type="PRINTS" id="PR01050">
    <property type="entry name" value="PYRUVTKNASE"/>
</dbReference>
<evidence type="ECO:0000256" key="19">
    <source>
        <dbReference type="NCBIfam" id="TIGR01064"/>
    </source>
</evidence>
<comment type="cofactor">
    <cofactor evidence="2">
        <name>K(+)</name>
        <dbReference type="ChEBI" id="CHEBI:29103"/>
    </cofactor>
</comment>
<evidence type="ECO:0000259" key="22">
    <source>
        <dbReference type="Pfam" id="PF02887"/>
    </source>
</evidence>
<dbReference type="NCBIfam" id="TIGR01064">
    <property type="entry name" value="pyruv_kin"/>
    <property type="match status" value="1"/>
</dbReference>
<comment type="catalytic activity">
    <reaction evidence="18 20">
        <text>pyruvate + ATP = phosphoenolpyruvate + ADP + H(+)</text>
        <dbReference type="Rhea" id="RHEA:18157"/>
        <dbReference type="ChEBI" id="CHEBI:15361"/>
        <dbReference type="ChEBI" id="CHEBI:15378"/>
        <dbReference type="ChEBI" id="CHEBI:30616"/>
        <dbReference type="ChEBI" id="CHEBI:58702"/>
        <dbReference type="ChEBI" id="CHEBI:456216"/>
        <dbReference type="EC" id="2.7.1.40"/>
    </reaction>
</comment>
<keyword evidence="9 20" id="KW-0808">Transferase</keyword>
<accession>Q8D365</accession>
<dbReference type="SUPFAM" id="SSF51621">
    <property type="entry name" value="Phosphoenolpyruvate/pyruvate domain"/>
    <property type="match status" value="1"/>
</dbReference>
<dbReference type="Gene3D" id="3.40.1380.20">
    <property type="entry name" value="Pyruvate kinase, C-terminal domain"/>
    <property type="match status" value="1"/>
</dbReference>
<comment type="similarity">
    <text evidence="4 20">Belongs to the pyruvate kinase family.</text>
</comment>
<dbReference type="PROSITE" id="PS00110">
    <property type="entry name" value="PYRUVATE_KINASE"/>
    <property type="match status" value="1"/>
</dbReference>
<evidence type="ECO:0000256" key="5">
    <source>
        <dbReference type="ARBA" id="ARBA00011881"/>
    </source>
</evidence>
<keyword evidence="15" id="KW-0630">Potassium</keyword>
<evidence type="ECO:0000256" key="11">
    <source>
        <dbReference type="ARBA" id="ARBA00022741"/>
    </source>
</evidence>
<dbReference type="GO" id="GO:0030955">
    <property type="term" value="F:potassium ion binding"/>
    <property type="evidence" value="ECO:0007669"/>
    <property type="project" value="UniProtKB-UniRule"/>
</dbReference>
<dbReference type="InterPro" id="IPR015793">
    <property type="entry name" value="Pyrv_Knase_brl"/>
</dbReference>
<evidence type="ECO:0000259" key="21">
    <source>
        <dbReference type="Pfam" id="PF00224"/>
    </source>
</evidence>
<keyword evidence="14 20" id="KW-0460">Magnesium</keyword>
<dbReference type="GO" id="GO:0004743">
    <property type="term" value="F:pyruvate kinase activity"/>
    <property type="evidence" value="ECO:0007669"/>
    <property type="project" value="UniProtKB-UniRule"/>
</dbReference>
<dbReference type="AlphaFoldDB" id="Q8D365"/>
<dbReference type="FunFam" id="2.40.33.10:FF:000002">
    <property type="entry name" value="Pyruvate kinase"/>
    <property type="match status" value="1"/>
</dbReference>
<evidence type="ECO:0000256" key="1">
    <source>
        <dbReference type="ARBA" id="ARBA00001946"/>
    </source>
</evidence>
<keyword evidence="17" id="KW-0670">Pyruvate</keyword>
<dbReference type="NCBIfam" id="NF004978">
    <property type="entry name" value="PRK06354.1"/>
    <property type="match status" value="1"/>
</dbReference>
<evidence type="ECO:0000256" key="20">
    <source>
        <dbReference type="RuleBase" id="RU000504"/>
    </source>
</evidence>
<gene>
    <name evidence="23" type="primary">pykA</name>
</gene>
<keyword evidence="12 20" id="KW-0418">Kinase</keyword>
<dbReference type="KEGG" id="wbr:pykA"/>
<dbReference type="InterPro" id="IPR018209">
    <property type="entry name" value="Pyrv_Knase_AS"/>
</dbReference>
<comment type="subunit">
    <text evidence="5">Homotetramer.</text>
</comment>
<name>Q8D365_WIGBR</name>
<keyword evidence="8" id="KW-0021">Allosteric enzyme</keyword>
<dbReference type="OrthoDB" id="9812123at2"/>
<dbReference type="InterPro" id="IPR015813">
    <property type="entry name" value="Pyrv/PenolPyrv_kinase-like_dom"/>
</dbReference>
<dbReference type="InterPro" id="IPR011037">
    <property type="entry name" value="Pyrv_Knase-like_insert_dom_sf"/>
</dbReference>
<dbReference type="InterPro" id="IPR015795">
    <property type="entry name" value="Pyrv_Knase_C"/>
</dbReference>
<evidence type="ECO:0000256" key="2">
    <source>
        <dbReference type="ARBA" id="ARBA00001958"/>
    </source>
</evidence>
<feature type="domain" description="Pyruvate kinase barrel" evidence="21">
    <location>
        <begin position="5"/>
        <end position="331"/>
    </location>
</feature>
<evidence type="ECO:0000313" key="24">
    <source>
        <dbReference type="Proteomes" id="UP000000562"/>
    </source>
</evidence>
<comment type="pathway">
    <text evidence="3 20">Carbohydrate degradation; glycolysis; pyruvate from D-glyceraldehyde 3-phosphate: step 5/5.</text>
</comment>
<keyword evidence="11" id="KW-0547">Nucleotide-binding</keyword>
<evidence type="ECO:0000256" key="16">
    <source>
        <dbReference type="ARBA" id="ARBA00023152"/>
    </source>
</evidence>
<keyword evidence="10" id="KW-0479">Metal-binding</keyword>
<evidence type="ECO:0000256" key="14">
    <source>
        <dbReference type="ARBA" id="ARBA00022842"/>
    </source>
</evidence>
<evidence type="ECO:0000256" key="3">
    <source>
        <dbReference type="ARBA" id="ARBA00004997"/>
    </source>
</evidence>
<dbReference type="Pfam" id="PF02887">
    <property type="entry name" value="PK_C"/>
    <property type="match status" value="1"/>
</dbReference>
<dbReference type="FunFam" id="3.40.1380.20:FF:000004">
    <property type="entry name" value="Pyruvate kinase"/>
    <property type="match status" value="1"/>
</dbReference>
<dbReference type="eggNOG" id="COG0469">
    <property type="taxonomic scope" value="Bacteria"/>
</dbReference>
<dbReference type="UniPathway" id="UPA00109">
    <property type="reaction ID" value="UER00188"/>
</dbReference>
<keyword evidence="16 20" id="KW-0324">Glycolysis</keyword>
<dbReference type="SUPFAM" id="SSF52935">
    <property type="entry name" value="PK C-terminal domain-like"/>
    <property type="match status" value="1"/>
</dbReference>
<evidence type="ECO:0000256" key="18">
    <source>
        <dbReference type="ARBA" id="ARBA00048152"/>
    </source>
</evidence>
<keyword evidence="13" id="KW-0067">ATP-binding</keyword>